<dbReference type="EMBL" id="CDMZ01000553">
    <property type="protein sequence ID" value="CEM16756.1"/>
    <property type="molecule type" value="Genomic_DNA"/>
</dbReference>
<dbReference type="VEuPathDB" id="CryptoDB:Cvel_18248"/>
<accession>A0A0G4FR93</accession>
<feature type="transmembrane region" description="Helical" evidence="1">
    <location>
        <begin position="24"/>
        <end position="45"/>
    </location>
</feature>
<sequence length="118" mass="12750">MALDLASLPVLSEPTAYSSTGKTLVVFANAALLLGFLLIGSYGGLRKVGPMKKKWPLAYSLRVVGVGGAYYFAWWSLVPVVDGKREGFKSHWILTESTGQLAASRESPNQSLWITACN</sequence>
<name>A0A0G4FR93_9ALVE</name>
<organism evidence="2">
    <name type="scientific">Chromera velia CCMP2878</name>
    <dbReference type="NCBI Taxonomy" id="1169474"/>
    <lineage>
        <taxon>Eukaryota</taxon>
        <taxon>Sar</taxon>
        <taxon>Alveolata</taxon>
        <taxon>Colpodellida</taxon>
        <taxon>Chromeraceae</taxon>
        <taxon>Chromera</taxon>
    </lineage>
</organism>
<feature type="transmembrane region" description="Helical" evidence="1">
    <location>
        <begin position="57"/>
        <end position="77"/>
    </location>
</feature>
<keyword evidence="1" id="KW-0812">Transmembrane</keyword>
<reference evidence="2" key="1">
    <citation type="submission" date="2014-11" db="EMBL/GenBank/DDBJ databases">
        <authorList>
            <person name="Otto D Thomas"/>
            <person name="Naeem Raeece"/>
        </authorList>
    </citation>
    <scope>NUCLEOTIDE SEQUENCE</scope>
</reference>
<gene>
    <name evidence="2" type="ORF">Cvel_18248</name>
</gene>
<proteinExistence type="predicted"/>
<evidence type="ECO:0000256" key="1">
    <source>
        <dbReference type="SAM" id="Phobius"/>
    </source>
</evidence>
<keyword evidence="1" id="KW-1133">Transmembrane helix</keyword>
<dbReference type="AlphaFoldDB" id="A0A0G4FR93"/>
<evidence type="ECO:0000313" key="2">
    <source>
        <dbReference type="EMBL" id="CEM16756.1"/>
    </source>
</evidence>
<protein>
    <submittedName>
        <fullName evidence="2">Uncharacterized protein</fullName>
    </submittedName>
</protein>
<keyword evidence="1" id="KW-0472">Membrane</keyword>